<evidence type="ECO:0000259" key="7">
    <source>
        <dbReference type="Pfam" id="PF12637"/>
    </source>
</evidence>
<evidence type="ECO:0000313" key="10">
    <source>
        <dbReference type="EMBL" id="PJK30727.1"/>
    </source>
</evidence>
<evidence type="ECO:0000256" key="2">
    <source>
        <dbReference type="ARBA" id="ARBA00012274"/>
    </source>
</evidence>
<dbReference type="EC" id="1.17.4.1" evidence="2"/>
<dbReference type="GO" id="GO:0004748">
    <property type="term" value="F:ribonucleoside-diphosphate reductase activity, thioredoxin disulfide as acceptor"/>
    <property type="evidence" value="ECO:0007669"/>
    <property type="project" value="UniProtKB-EC"/>
</dbReference>
<dbReference type="RefSeq" id="WP_109792146.1">
    <property type="nucleotide sequence ID" value="NZ_PHIG01000018.1"/>
</dbReference>
<dbReference type="OrthoDB" id="8479142at2"/>
<comment type="similarity">
    <text evidence="1">Belongs to the ribonucleoside diphosphate reductase class-2 family.</text>
</comment>
<proteinExistence type="inferred from homology"/>
<comment type="caution">
    <text evidence="9">The sequence shown here is derived from an EMBL/GenBank/DDBJ whole genome shotgun (WGS) entry which is preliminary data.</text>
</comment>
<keyword evidence="4" id="KW-0547">Nucleotide-binding</keyword>
<accession>A0A2M9G489</accession>
<sequence>MTAAARQRLPERRPSVSETIERNGLSAEVSCGFDPATGELREIFIFAGKEGSETRHALEDAAVMASVALQHGIPLEALRRSLARVATGPIDPENLDRRSETAPASMIGLALDAAQRIAADFGS</sequence>
<organism evidence="9 11">
    <name type="scientific">Minwuia thermotolerans</name>
    <dbReference type="NCBI Taxonomy" id="2056226"/>
    <lineage>
        <taxon>Bacteria</taxon>
        <taxon>Pseudomonadati</taxon>
        <taxon>Pseudomonadota</taxon>
        <taxon>Alphaproteobacteria</taxon>
        <taxon>Minwuiales</taxon>
        <taxon>Minwuiaceae</taxon>
        <taxon>Minwuia</taxon>
    </lineage>
</organism>
<comment type="catalytic activity">
    <reaction evidence="5">
        <text>a 2'-deoxyribonucleoside 5'-diphosphate + [thioredoxin]-disulfide + H2O = a ribonucleoside 5'-diphosphate + [thioredoxin]-dithiol</text>
        <dbReference type="Rhea" id="RHEA:23252"/>
        <dbReference type="Rhea" id="RHEA-COMP:10698"/>
        <dbReference type="Rhea" id="RHEA-COMP:10700"/>
        <dbReference type="ChEBI" id="CHEBI:15377"/>
        <dbReference type="ChEBI" id="CHEBI:29950"/>
        <dbReference type="ChEBI" id="CHEBI:50058"/>
        <dbReference type="ChEBI" id="CHEBI:57930"/>
        <dbReference type="ChEBI" id="CHEBI:73316"/>
        <dbReference type="EC" id="1.17.4.1"/>
    </reaction>
</comment>
<protein>
    <recommendedName>
        <fullName evidence="2">ribonucleoside-diphosphate reductase</fullName>
        <ecNumber evidence="2">1.17.4.1</ecNumber>
    </recommendedName>
</protein>
<dbReference type="AlphaFoldDB" id="A0A2M9G489"/>
<reference evidence="9 11" key="1">
    <citation type="submission" date="2017-11" db="EMBL/GenBank/DDBJ databases">
        <title>Draft genome sequence of Rhizobiales bacterium SY3-13.</title>
        <authorList>
            <person name="Sun C."/>
        </authorList>
    </citation>
    <scope>NUCLEOTIDE SEQUENCE [LARGE SCALE GENOMIC DNA]</scope>
    <source>
        <strain evidence="9 11">SY3-13</strain>
    </source>
</reference>
<feature type="domain" description="TSCPD" evidence="7">
    <location>
        <begin position="24"/>
        <end position="89"/>
    </location>
</feature>
<keyword evidence="3" id="KW-0237">DNA synthesis</keyword>
<evidence type="ECO:0000256" key="5">
    <source>
        <dbReference type="ARBA" id="ARBA00047754"/>
    </source>
</evidence>
<feature type="region of interest" description="Disordered" evidence="6">
    <location>
        <begin position="1"/>
        <end position="21"/>
    </location>
</feature>
<keyword evidence="11" id="KW-1185">Reference proteome</keyword>
<dbReference type="GO" id="GO:0071897">
    <property type="term" value="P:DNA biosynthetic process"/>
    <property type="evidence" value="ECO:0007669"/>
    <property type="project" value="UniProtKB-KW"/>
</dbReference>
<dbReference type="Pfam" id="PF12637">
    <property type="entry name" value="TSCPD"/>
    <property type="match status" value="1"/>
</dbReference>
<evidence type="ECO:0000256" key="1">
    <source>
        <dbReference type="ARBA" id="ARBA00007405"/>
    </source>
</evidence>
<dbReference type="EMBL" id="PHIG01000025">
    <property type="protein sequence ID" value="PJK30504.1"/>
    <property type="molecule type" value="Genomic_DNA"/>
</dbReference>
<dbReference type="Proteomes" id="UP000229498">
    <property type="component" value="Unassembled WGS sequence"/>
</dbReference>
<gene>
    <name evidence="10" type="ORF">CVT23_04990</name>
    <name evidence="9" type="ORF">CVT23_06040</name>
    <name evidence="8" type="ORF">CVT23_11955</name>
</gene>
<dbReference type="GO" id="GO:0000166">
    <property type="term" value="F:nucleotide binding"/>
    <property type="evidence" value="ECO:0007669"/>
    <property type="project" value="UniProtKB-KW"/>
</dbReference>
<evidence type="ECO:0000256" key="3">
    <source>
        <dbReference type="ARBA" id="ARBA00022634"/>
    </source>
</evidence>
<dbReference type="EMBL" id="PHIG01000018">
    <property type="protein sequence ID" value="PJK30727.1"/>
    <property type="molecule type" value="Genomic_DNA"/>
</dbReference>
<evidence type="ECO:0000256" key="6">
    <source>
        <dbReference type="SAM" id="MobiDB-lite"/>
    </source>
</evidence>
<feature type="compositionally biased region" description="Basic and acidic residues" evidence="6">
    <location>
        <begin position="8"/>
        <end position="21"/>
    </location>
</feature>
<evidence type="ECO:0000313" key="9">
    <source>
        <dbReference type="EMBL" id="PJK30504.1"/>
    </source>
</evidence>
<dbReference type="InterPro" id="IPR024434">
    <property type="entry name" value="TSCPD_dom"/>
</dbReference>
<evidence type="ECO:0000313" key="8">
    <source>
        <dbReference type="EMBL" id="PJK29311.1"/>
    </source>
</evidence>
<dbReference type="EMBL" id="PHIG01000033">
    <property type="protein sequence ID" value="PJK29311.1"/>
    <property type="molecule type" value="Genomic_DNA"/>
</dbReference>
<evidence type="ECO:0000313" key="11">
    <source>
        <dbReference type="Proteomes" id="UP000229498"/>
    </source>
</evidence>
<name>A0A2M9G489_9PROT</name>
<evidence type="ECO:0000256" key="4">
    <source>
        <dbReference type="ARBA" id="ARBA00022741"/>
    </source>
</evidence>